<keyword evidence="3" id="KW-0614">Plasmid</keyword>
<feature type="region of interest" description="Disordered" evidence="1">
    <location>
        <begin position="364"/>
        <end position="395"/>
    </location>
</feature>
<dbReference type="OrthoDB" id="1242806at2"/>
<dbReference type="Gene3D" id="2.70.70.10">
    <property type="entry name" value="Glucose Permease (Domain IIA)"/>
    <property type="match status" value="1"/>
</dbReference>
<evidence type="ECO:0000313" key="4">
    <source>
        <dbReference type="Proteomes" id="UP000001192"/>
    </source>
</evidence>
<dbReference type="HOGENOM" id="CLU_019442_0_0_4"/>
<feature type="compositionally biased region" description="Low complexity" evidence="1">
    <location>
        <begin position="369"/>
        <end position="383"/>
    </location>
</feature>
<dbReference type="SUPFAM" id="SSF51261">
    <property type="entry name" value="Duplicated hybrid motif"/>
    <property type="match status" value="1"/>
</dbReference>
<dbReference type="Gene3D" id="1.10.530.10">
    <property type="match status" value="1"/>
</dbReference>
<dbReference type="InterPro" id="IPR016047">
    <property type="entry name" value="M23ase_b-sheet_dom"/>
</dbReference>
<dbReference type="KEGG" id="bph:Bphy_6125"/>
<dbReference type="Proteomes" id="UP000001192">
    <property type="component" value="Plasmid pBPHY01"/>
</dbReference>
<protein>
    <submittedName>
        <fullName evidence="3">Peptidase M23B</fullName>
    </submittedName>
</protein>
<dbReference type="EMBL" id="CP001045">
    <property type="protein sequence ID" value="ACC75182.1"/>
    <property type="molecule type" value="Genomic_DNA"/>
</dbReference>
<dbReference type="InterPro" id="IPR050570">
    <property type="entry name" value="Cell_wall_metabolism_enzyme"/>
</dbReference>
<dbReference type="GO" id="GO:0004222">
    <property type="term" value="F:metalloendopeptidase activity"/>
    <property type="evidence" value="ECO:0007669"/>
    <property type="project" value="TreeGrafter"/>
</dbReference>
<gene>
    <name evidence="3" type="ordered locus">Bphy_6125</name>
</gene>
<dbReference type="InterPro" id="IPR011055">
    <property type="entry name" value="Dup_hybrid_motif"/>
</dbReference>
<feature type="domain" description="M23ase beta-sheet core" evidence="2">
    <location>
        <begin position="42"/>
        <end position="165"/>
    </location>
</feature>
<accession>B2JW55</accession>
<dbReference type="InterPro" id="IPR023346">
    <property type="entry name" value="Lysozyme-like_dom_sf"/>
</dbReference>
<keyword evidence="4" id="KW-1185">Reference proteome</keyword>
<sequence precursor="true">MLISLPFLRAGTQEDDPTQPVTTLGERAGKGAFPVSREFSWHGGIHLDAPGSGDNVEPVRAIADGQVVFARNSDEIPQHSDDPTVIAAHPLLYYAGWTSNGVVILKHTTEIGDRVNVEFYSIYQHMHKVNVSRGQKVYRKDRIGSPGAIYGQPNRIHFEIVADAANVAALMGRSSGPLTAPQGRTNSLWGDTHIVLPAGTPLYATDPSAITAGHPAWQVPVQATTTAPAIVTISEAAGLITLTTRSTRGTVLGTATPEDGYGLYQRALQRYPGCPSAGYEMLRFGRVIGPDAPAAGDLHQGRLPHIRQIRSPVDHTAVYADLNGPGVRVYSDADFPDWLGWTYIDDDTDGNSRCDSDVLIDMLDPSAPPAAGQPAPASGAVAQTPARQQAQKRRERIARAYARSLDGPMRERLSYCVVKMPTDWSRDDFDTRWGWVKGTDPNDLPANVLLTTCMSDEAYTKFKQHHSALAFWEDAQAQGLALDKLHYHFHPGRFIQTFRKCMWLSEAELSRVYPDNQYNHRETPDPSGLRERYRKQLNQVTRKYFINTATRLTHFLGQGAVESFSLARMVEASTTHFHASIQPETDGYYNDLHDTYFNYLENRLGNVDTGDGIKYRGRGMKQLTGLANYASYWVYRGWLDKSTYDPSWWLKTHGHIRKPNIADPQRVSTDPYNCIDTGGWYWTAGATRLQNKTINSVISEGELSHQAVFDVSAAINGINSHTHEPNGLGDRENQTLRISKIIVDKP</sequence>
<dbReference type="Pfam" id="PF01551">
    <property type="entry name" value="Peptidase_M23"/>
    <property type="match status" value="1"/>
</dbReference>
<name>B2JW55_PARP8</name>
<evidence type="ECO:0000313" key="3">
    <source>
        <dbReference type="EMBL" id="ACC75182.1"/>
    </source>
</evidence>
<proteinExistence type="predicted"/>
<dbReference type="CDD" id="cd12797">
    <property type="entry name" value="M23_peptidase"/>
    <property type="match status" value="1"/>
</dbReference>
<dbReference type="AlphaFoldDB" id="B2JW55"/>
<dbReference type="PANTHER" id="PTHR21666">
    <property type="entry name" value="PEPTIDASE-RELATED"/>
    <property type="match status" value="1"/>
</dbReference>
<organism evidence="3 4">
    <name type="scientific">Paraburkholderia phymatum (strain DSM 17167 / CIP 108236 / LMG 21445 / STM815)</name>
    <name type="common">Burkholderia phymatum</name>
    <dbReference type="NCBI Taxonomy" id="391038"/>
    <lineage>
        <taxon>Bacteria</taxon>
        <taxon>Pseudomonadati</taxon>
        <taxon>Pseudomonadota</taxon>
        <taxon>Betaproteobacteria</taxon>
        <taxon>Burkholderiales</taxon>
        <taxon>Burkholderiaceae</taxon>
        <taxon>Paraburkholderia</taxon>
    </lineage>
</organism>
<evidence type="ECO:0000259" key="2">
    <source>
        <dbReference type="Pfam" id="PF01551"/>
    </source>
</evidence>
<dbReference type="RefSeq" id="WP_012405341.1">
    <property type="nucleotide sequence ID" value="NC_010625.1"/>
</dbReference>
<evidence type="ECO:0000256" key="1">
    <source>
        <dbReference type="SAM" id="MobiDB-lite"/>
    </source>
</evidence>
<dbReference type="SUPFAM" id="SSF53955">
    <property type="entry name" value="Lysozyme-like"/>
    <property type="match status" value="1"/>
</dbReference>
<reference evidence="4" key="1">
    <citation type="journal article" date="2014" name="Stand. Genomic Sci.">
        <title>Complete genome sequence of Burkholderia phymatum STM815(T), a broad host range and efficient nitrogen-fixing symbiont of Mimosa species.</title>
        <authorList>
            <person name="Moulin L."/>
            <person name="Klonowska A."/>
            <person name="Caroline B."/>
            <person name="Booth K."/>
            <person name="Vriezen J.A."/>
            <person name="Melkonian R."/>
            <person name="James E.K."/>
            <person name="Young J.P."/>
            <person name="Bena G."/>
            <person name="Hauser L."/>
            <person name="Land M."/>
            <person name="Kyrpides N."/>
            <person name="Bruce D."/>
            <person name="Chain P."/>
            <person name="Copeland A."/>
            <person name="Pitluck S."/>
            <person name="Woyke T."/>
            <person name="Lizotte-Waniewski M."/>
            <person name="Bristow J."/>
            <person name="Riley M."/>
        </authorList>
    </citation>
    <scope>NUCLEOTIDE SEQUENCE [LARGE SCALE GENOMIC DNA]</scope>
    <source>
        <strain evidence="4">DSM 17167 / CIP 108236 / LMG 21445 / STM815</strain>
        <plasmid evidence="4">Plasmid pBPHY01</plasmid>
    </source>
</reference>
<dbReference type="PANTHER" id="PTHR21666:SF290">
    <property type="entry name" value="PEPTIDASE M23 DOMAIN PROTEIN"/>
    <property type="match status" value="1"/>
</dbReference>
<geneLocation type="plasmid" evidence="3 4">
    <name>pBPHY01</name>
</geneLocation>